<evidence type="ECO:0000313" key="1">
    <source>
        <dbReference type="EMBL" id="VUX54888.1"/>
    </source>
</evidence>
<proteinExistence type="predicted"/>
<dbReference type="EMBL" id="LR633966">
    <property type="protein sequence ID" value="VUX54888.1"/>
    <property type="molecule type" value="Genomic_DNA"/>
</dbReference>
<protein>
    <submittedName>
        <fullName evidence="1">Uncharacterized protein</fullName>
    </submittedName>
</protein>
<accession>A0A7D9H5F0</accession>
<gene>
    <name evidence="1" type="ORF">JTBB02_V1_20017</name>
</gene>
<reference evidence="1" key="1">
    <citation type="submission" date="2019-07" db="EMBL/GenBank/DDBJ databases">
        <authorList>
            <person name="Weber M."/>
            <person name="Kostadinov I."/>
            <person name="Kostadinov D I."/>
        </authorList>
    </citation>
    <scope>NUCLEOTIDE SEQUENCE</scope>
    <source>
        <strain evidence="1">Gfbio:sag-sample-b02:053724c1-46a9-4a36-b237-ea2bf867836b</strain>
    </source>
</reference>
<sequence>MIVQLDSKTRIVGTERAWALQRPRIREGTEVWVPYKWFNSFGSALEKAVHRDIRIHPANGLSEAIEAVSTIVQRYTELIPSEYRLTK</sequence>
<name>A0A7D9H5F0_9GAMM</name>
<organism evidence="1">
    <name type="scientific">uncultured Woeseiaceae bacterium</name>
    <dbReference type="NCBI Taxonomy" id="1983305"/>
    <lineage>
        <taxon>Bacteria</taxon>
        <taxon>Pseudomonadati</taxon>
        <taxon>Pseudomonadota</taxon>
        <taxon>Gammaproteobacteria</taxon>
        <taxon>Woeseiales</taxon>
        <taxon>Woeseiaceae</taxon>
        <taxon>environmental samples</taxon>
    </lineage>
</organism>
<dbReference type="AlphaFoldDB" id="A0A7D9H5F0"/>